<accession>A0A846TPB4</accession>
<dbReference type="EMBL" id="JAAVUN010000274">
    <property type="protein sequence ID" value="NKE11038.1"/>
    <property type="molecule type" value="Genomic_DNA"/>
</dbReference>
<proteinExistence type="predicted"/>
<gene>
    <name evidence="2" type="ORF">GTW58_14160</name>
</gene>
<dbReference type="AlphaFoldDB" id="A0A846TPB4"/>
<dbReference type="Proteomes" id="UP000521379">
    <property type="component" value="Unassembled WGS sequence"/>
</dbReference>
<evidence type="ECO:0000256" key="1">
    <source>
        <dbReference type="SAM" id="Phobius"/>
    </source>
</evidence>
<keyword evidence="3" id="KW-1185">Reference proteome</keyword>
<keyword evidence="1" id="KW-0472">Membrane</keyword>
<organism evidence="2 3">
    <name type="scientific">Kocuria subflava</name>
    <dbReference type="NCBI Taxonomy" id="1736139"/>
    <lineage>
        <taxon>Bacteria</taxon>
        <taxon>Bacillati</taxon>
        <taxon>Actinomycetota</taxon>
        <taxon>Actinomycetes</taxon>
        <taxon>Micrococcales</taxon>
        <taxon>Micrococcaceae</taxon>
        <taxon>Kocuria</taxon>
    </lineage>
</organism>
<evidence type="ECO:0000313" key="3">
    <source>
        <dbReference type="Proteomes" id="UP000521379"/>
    </source>
</evidence>
<keyword evidence="1" id="KW-1133">Transmembrane helix</keyword>
<sequence>MAEGKKGRRGANGFVVFVIGILAVLLSFLLRVPCRVPEWNVSERF</sequence>
<keyword evidence="1" id="KW-0812">Transmembrane</keyword>
<comment type="caution">
    <text evidence="2">The sequence shown here is derived from an EMBL/GenBank/DDBJ whole genome shotgun (WGS) entry which is preliminary data.</text>
</comment>
<feature type="non-terminal residue" evidence="2">
    <location>
        <position position="45"/>
    </location>
</feature>
<name>A0A846TPB4_9MICC</name>
<protein>
    <submittedName>
        <fullName evidence="2">Uncharacterized protein</fullName>
    </submittedName>
</protein>
<reference evidence="2 3" key="1">
    <citation type="submission" date="2020-02" db="EMBL/GenBank/DDBJ databases">
        <authorList>
            <person name="Sun Q."/>
        </authorList>
    </citation>
    <scope>NUCLEOTIDE SEQUENCE [LARGE SCALE GENOMIC DNA]</scope>
    <source>
        <strain evidence="2 3">YIM 13062</strain>
    </source>
</reference>
<feature type="transmembrane region" description="Helical" evidence="1">
    <location>
        <begin position="12"/>
        <end position="30"/>
    </location>
</feature>
<evidence type="ECO:0000313" key="2">
    <source>
        <dbReference type="EMBL" id="NKE11038.1"/>
    </source>
</evidence>